<feature type="transmembrane region" description="Helical" evidence="8">
    <location>
        <begin position="211"/>
        <end position="234"/>
    </location>
</feature>
<gene>
    <name evidence="10" type="ORF">SAMN04488546_0571</name>
</gene>
<dbReference type="InterPro" id="IPR005829">
    <property type="entry name" value="Sugar_transporter_CS"/>
</dbReference>
<keyword evidence="3" id="KW-0813">Transport</keyword>
<dbReference type="PROSITE" id="PS50850">
    <property type="entry name" value="MFS"/>
    <property type="match status" value="1"/>
</dbReference>
<evidence type="ECO:0000256" key="1">
    <source>
        <dbReference type="ARBA" id="ARBA00004651"/>
    </source>
</evidence>
<feature type="transmembrane region" description="Helical" evidence="8">
    <location>
        <begin position="276"/>
        <end position="294"/>
    </location>
</feature>
<comment type="similarity">
    <text evidence="2">Belongs to the major facilitator superfamily.</text>
</comment>
<organism evidence="10 11">
    <name type="scientific">Geodermatophilus poikilotrophus</name>
    <dbReference type="NCBI Taxonomy" id="1333667"/>
    <lineage>
        <taxon>Bacteria</taxon>
        <taxon>Bacillati</taxon>
        <taxon>Actinomycetota</taxon>
        <taxon>Actinomycetes</taxon>
        <taxon>Geodermatophilales</taxon>
        <taxon>Geodermatophilaceae</taxon>
        <taxon>Geodermatophilus</taxon>
    </lineage>
</organism>
<feature type="transmembrane region" description="Helical" evidence="8">
    <location>
        <begin position="134"/>
        <end position="159"/>
    </location>
</feature>
<feature type="domain" description="Major facilitator superfamily (MFS) profile" evidence="9">
    <location>
        <begin position="1"/>
        <end position="387"/>
    </location>
</feature>
<evidence type="ECO:0000313" key="10">
    <source>
        <dbReference type="EMBL" id="SES80462.1"/>
    </source>
</evidence>
<dbReference type="PROSITE" id="PS00216">
    <property type="entry name" value="SUGAR_TRANSPORT_1"/>
    <property type="match status" value="1"/>
</dbReference>
<evidence type="ECO:0000259" key="9">
    <source>
        <dbReference type="PROSITE" id="PS50850"/>
    </source>
</evidence>
<dbReference type="GO" id="GO:0005886">
    <property type="term" value="C:plasma membrane"/>
    <property type="evidence" value="ECO:0007669"/>
    <property type="project" value="UniProtKB-SubCell"/>
</dbReference>
<dbReference type="CDD" id="cd17324">
    <property type="entry name" value="MFS_NepI_like"/>
    <property type="match status" value="1"/>
</dbReference>
<keyword evidence="7 8" id="KW-0472">Membrane</keyword>
<feature type="transmembrane region" description="Helical" evidence="8">
    <location>
        <begin position="165"/>
        <end position="183"/>
    </location>
</feature>
<evidence type="ECO:0000256" key="6">
    <source>
        <dbReference type="ARBA" id="ARBA00022989"/>
    </source>
</evidence>
<protein>
    <submittedName>
        <fullName evidence="10">Predicted arabinose efflux permease, MFS family</fullName>
    </submittedName>
</protein>
<dbReference type="AlphaFoldDB" id="A0A1H9ZFN4"/>
<keyword evidence="4" id="KW-1003">Cell membrane</keyword>
<feature type="transmembrane region" description="Helical" evidence="8">
    <location>
        <begin position="359"/>
        <end position="383"/>
    </location>
</feature>
<feature type="transmembrane region" description="Helical" evidence="8">
    <location>
        <begin position="75"/>
        <end position="94"/>
    </location>
</feature>
<sequence length="393" mass="38084">MARGDGGRQPAAVFLLGLSALLTTYSTQPLLPELAADLGVSATGAAWTVSATALGVAVAAPLAGAVSDRLGRKRVMLAAIAATALATLACAAAPGLSTLMAARAAQGLAISFVFAVAVAYVAEEVAGSRAAAVNGLYVSGTAFGGFLGRFLSGAVAGALGWRASFVALALVLLLVLGAVAAWLPRERRFSPSSGALRGVRGIAGQLRNGPLLGTCAVGASVLFVQVGAFTYAGLHLAGPPFGLGTAQVGAVFAVFLVAVVVTPLTGRLVSRVGRRVVLVLATGAVLAGLALTLVPATAAVVAGLAGACTGVFAAQACATAQAASSGGAARSSAVGLYLSCYYAGGGVGAVVPAPLFEAVGWGACVGLLCAVAVLGAVAGSVSWPARAGAASAR</sequence>
<keyword evidence="6 8" id="KW-1133">Transmembrane helix</keyword>
<dbReference type="InterPro" id="IPR011701">
    <property type="entry name" value="MFS"/>
</dbReference>
<feature type="transmembrane region" description="Helical" evidence="8">
    <location>
        <begin position="100"/>
        <end position="122"/>
    </location>
</feature>
<dbReference type="EMBL" id="FOIE01000001">
    <property type="protein sequence ID" value="SES80462.1"/>
    <property type="molecule type" value="Genomic_DNA"/>
</dbReference>
<feature type="transmembrane region" description="Helical" evidence="8">
    <location>
        <begin position="334"/>
        <end position="353"/>
    </location>
</feature>
<name>A0A1H9ZFN4_9ACTN</name>
<dbReference type="Gene3D" id="1.20.1250.20">
    <property type="entry name" value="MFS general substrate transporter like domains"/>
    <property type="match status" value="1"/>
</dbReference>
<dbReference type="PANTHER" id="PTHR43271">
    <property type="entry name" value="BLL2771 PROTEIN"/>
    <property type="match status" value="1"/>
</dbReference>
<dbReference type="Proteomes" id="UP000198507">
    <property type="component" value="Unassembled WGS sequence"/>
</dbReference>
<evidence type="ECO:0000256" key="5">
    <source>
        <dbReference type="ARBA" id="ARBA00022692"/>
    </source>
</evidence>
<evidence type="ECO:0000256" key="7">
    <source>
        <dbReference type="ARBA" id="ARBA00023136"/>
    </source>
</evidence>
<dbReference type="OrthoDB" id="9787026at2"/>
<evidence type="ECO:0000256" key="8">
    <source>
        <dbReference type="SAM" id="Phobius"/>
    </source>
</evidence>
<keyword evidence="11" id="KW-1185">Reference proteome</keyword>
<evidence type="ECO:0000256" key="2">
    <source>
        <dbReference type="ARBA" id="ARBA00008335"/>
    </source>
</evidence>
<feature type="transmembrane region" description="Helical" evidence="8">
    <location>
        <begin position="42"/>
        <end position="63"/>
    </location>
</feature>
<dbReference type="InterPro" id="IPR036259">
    <property type="entry name" value="MFS_trans_sf"/>
</dbReference>
<dbReference type="PANTHER" id="PTHR43271:SF2">
    <property type="entry name" value="BLL2771 PROTEIN"/>
    <property type="match status" value="1"/>
</dbReference>
<dbReference type="InterPro" id="IPR020846">
    <property type="entry name" value="MFS_dom"/>
</dbReference>
<dbReference type="SUPFAM" id="SSF103473">
    <property type="entry name" value="MFS general substrate transporter"/>
    <property type="match status" value="1"/>
</dbReference>
<feature type="transmembrane region" description="Helical" evidence="8">
    <location>
        <begin position="300"/>
        <end position="322"/>
    </location>
</feature>
<evidence type="ECO:0000256" key="3">
    <source>
        <dbReference type="ARBA" id="ARBA00022448"/>
    </source>
</evidence>
<evidence type="ECO:0000256" key="4">
    <source>
        <dbReference type="ARBA" id="ARBA00022475"/>
    </source>
</evidence>
<comment type="subcellular location">
    <subcellularLocation>
        <location evidence="1">Cell membrane</location>
        <topology evidence="1">Multi-pass membrane protein</topology>
    </subcellularLocation>
</comment>
<reference evidence="11" key="1">
    <citation type="submission" date="2016-10" db="EMBL/GenBank/DDBJ databases">
        <authorList>
            <person name="Varghese N."/>
            <person name="Submissions S."/>
        </authorList>
    </citation>
    <scope>NUCLEOTIDE SEQUENCE [LARGE SCALE GENOMIC DNA]</scope>
    <source>
        <strain evidence="11">DSM 44209</strain>
    </source>
</reference>
<accession>A0A1H9ZFN4</accession>
<evidence type="ECO:0000313" key="11">
    <source>
        <dbReference type="Proteomes" id="UP000198507"/>
    </source>
</evidence>
<dbReference type="Pfam" id="PF07690">
    <property type="entry name" value="MFS_1"/>
    <property type="match status" value="1"/>
</dbReference>
<proteinExistence type="inferred from homology"/>
<feature type="transmembrane region" description="Helical" evidence="8">
    <location>
        <begin position="246"/>
        <end position="264"/>
    </location>
</feature>
<dbReference type="GO" id="GO:0022857">
    <property type="term" value="F:transmembrane transporter activity"/>
    <property type="evidence" value="ECO:0007669"/>
    <property type="project" value="InterPro"/>
</dbReference>
<keyword evidence="5 8" id="KW-0812">Transmembrane</keyword>